<sequence length="170" mass="18653">MTREDLEQHQVWLYLSAVVLGLGAGGAWPHAAGMLEPLVWPLLGLLLYATFTQVPLRAIPRAFVDGRFLTTALLGNFVLLPLIVWGLVQLAPDDGPLRLGLLLVLLVPCTDWFITFTQLGRGDAVRATVMTPVILILQFLLLPAYLWLMAGESLGAVFSWGQLWPALLVV</sequence>
<feature type="transmembrane region" description="Helical" evidence="8">
    <location>
        <begin position="129"/>
        <end position="150"/>
    </location>
</feature>
<dbReference type="InterPro" id="IPR002657">
    <property type="entry name" value="BilAc:Na_symport/Acr3"/>
</dbReference>
<evidence type="ECO:0000256" key="3">
    <source>
        <dbReference type="ARBA" id="ARBA00022448"/>
    </source>
</evidence>
<name>A0A9D1S1Z8_9MICC</name>
<reference evidence="9" key="1">
    <citation type="journal article" date="2021" name="PeerJ">
        <title>Extensive microbial diversity within the chicken gut microbiome revealed by metagenomics and culture.</title>
        <authorList>
            <person name="Gilroy R."/>
            <person name="Ravi A."/>
            <person name="Getino M."/>
            <person name="Pursley I."/>
            <person name="Horton D.L."/>
            <person name="Alikhan N.F."/>
            <person name="Baker D."/>
            <person name="Gharbi K."/>
            <person name="Hall N."/>
            <person name="Watson M."/>
            <person name="Adriaenssens E.M."/>
            <person name="Foster-Nyarko E."/>
            <person name="Jarju S."/>
            <person name="Secka A."/>
            <person name="Antonio M."/>
            <person name="Oren A."/>
            <person name="Chaudhuri R.R."/>
            <person name="La Ragione R."/>
            <person name="Hildebrand F."/>
            <person name="Pallen M.J."/>
        </authorList>
    </citation>
    <scope>NUCLEOTIDE SEQUENCE</scope>
    <source>
        <strain evidence="9">ChiHejej3B27-3195</strain>
    </source>
</reference>
<dbReference type="GO" id="GO:0015297">
    <property type="term" value="F:antiporter activity"/>
    <property type="evidence" value="ECO:0007669"/>
    <property type="project" value="InterPro"/>
</dbReference>
<evidence type="ECO:0000256" key="7">
    <source>
        <dbReference type="ARBA" id="ARBA00023136"/>
    </source>
</evidence>
<dbReference type="Proteomes" id="UP000824151">
    <property type="component" value="Unassembled WGS sequence"/>
</dbReference>
<keyword evidence="7 8" id="KW-0472">Membrane</keyword>
<dbReference type="PANTHER" id="PTHR43057">
    <property type="entry name" value="ARSENITE EFFLUX TRANSPORTER"/>
    <property type="match status" value="1"/>
</dbReference>
<gene>
    <name evidence="9" type="ORF">H9871_03020</name>
</gene>
<feature type="transmembrane region" description="Helical" evidence="8">
    <location>
        <begin position="38"/>
        <end position="56"/>
    </location>
</feature>
<keyword evidence="6 8" id="KW-1133">Transmembrane helix</keyword>
<evidence type="ECO:0000256" key="5">
    <source>
        <dbReference type="ARBA" id="ARBA00022692"/>
    </source>
</evidence>
<feature type="transmembrane region" description="Helical" evidence="8">
    <location>
        <begin position="68"/>
        <end position="87"/>
    </location>
</feature>
<dbReference type="InterPro" id="IPR038770">
    <property type="entry name" value="Na+/solute_symporter_sf"/>
</dbReference>
<organism evidence="9 10">
    <name type="scientific">Candidatus Nesterenkonia stercoripullorum</name>
    <dbReference type="NCBI Taxonomy" id="2838701"/>
    <lineage>
        <taxon>Bacteria</taxon>
        <taxon>Bacillati</taxon>
        <taxon>Actinomycetota</taxon>
        <taxon>Actinomycetes</taxon>
        <taxon>Micrococcales</taxon>
        <taxon>Micrococcaceae</taxon>
        <taxon>Nesterenkonia</taxon>
    </lineage>
</organism>
<dbReference type="GO" id="GO:0005886">
    <property type="term" value="C:plasma membrane"/>
    <property type="evidence" value="ECO:0007669"/>
    <property type="project" value="UniProtKB-SubCell"/>
</dbReference>
<dbReference type="EMBL" id="DXGD01000111">
    <property type="protein sequence ID" value="HIW99093.1"/>
    <property type="molecule type" value="Genomic_DNA"/>
</dbReference>
<reference evidence="9" key="2">
    <citation type="submission" date="2021-04" db="EMBL/GenBank/DDBJ databases">
        <authorList>
            <person name="Gilroy R."/>
        </authorList>
    </citation>
    <scope>NUCLEOTIDE SEQUENCE</scope>
    <source>
        <strain evidence="9">ChiHejej3B27-3195</strain>
    </source>
</reference>
<dbReference type="GO" id="GO:0015105">
    <property type="term" value="F:arsenite transmembrane transporter activity"/>
    <property type="evidence" value="ECO:0007669"/>
    <property type="project" value="TreeGrafter"/>
</dbReference>
<dbReference type="AlphaFoldDB" id="A0A9D1S1Z8"/>
<evidence type="ECO:0000256" key="8">
    <source>
        <dbReference type="SAM" id="Phobius"/>
    </source>
</evidence>
<feature type="transmembrane region" description="Helical" evidence="8">
    <location>
        <begin position="99"/>
        <end position="117"/>
    </location>
</feature>
<evidence type="ECO:0000313" key="10">
    <source>
        <dbReference type="Proteomes" id="UP000824151"/>
    </source>
</evidence>
<evidence type="ECO:0000256" key="1">
    <source>
        <dbReference type="ARBA" id="ARBA00004651"/>
    </source>
</evidence>
<accession>A0A9D1S1Z8</accession>
<evidence type="ECO:0000256" key="2">
    <source>
        <dbReference type="ARBA" id="ARBA00010110"/>
    </source>
</evidence>
<evidence type="ECO:0000256" key="6">
    <source>
        <dbReference type="ARBA" id="ARBA00022989"/>
    </source>
</evidence>
<keyword evidence="3" id="KW-0813">Transport</keyword>
<keyword evidence="5 8" id="KW-0812">Transmembrane</keyword>
<comment type="subcellular location">
    <subcellularLocation>
        <location evidence="1">Cell membrane</location>
        <topology evidence="1">Multi-pass membrane protein</topology>
    </subcellularLocation>
</comment>
<dbReference type="PANTHER" id="PTHR43057:SF1">
    <property type="entry name" value="ARSENICAL-RESISTANCE PROTEIN 3"/>
    <property type="match status" value="1"/>
</dbReference>
<feature type="non-terminal residue" evidence="9">
    <location>
        <position position="170"/>
    </location>
</feature>
<protein>
    <submittedName>
        <fullName evidence="9">Arsenic resistance protein</fullName>
    </submittedName>
</protein>
<keyword evidence="4" id="KW-1003">Cell membrane</keyword>
<evidence type="ECO:0000313" key="9">
    <source>
        <dbReference type="EMBL" id="HIW99093.1"/>
    </source>
</evidence>
<dbReference type="GO" id="GO:0015104">
    <property type="term" value="F:antimonite transmembrane transporter activity"/>
    <property type="evidence" value="ECO:0007669"/>
    <property type="project" value="TreeGrafter"/>
</dbReference>
<dbReference type="Gene3D" id="1.20.1530.20">
    <property type="match status" value="1"/>
</dbReference>
<comment type="caution">
    <text evidence="9">The sequence shown here is derived from an EMBL/GenBank/DDBJ whole genome shotgun (WGS) entry which is preliminary data.</text>
</comment>
<evidence type="ECO:0000256" key="4">
    <source>
        <dbReference type="ARBA" id="ARBA00022475"/>
    </source>
</evidence>
<dbReference type="Pfam" id="PF01758">
    <property type="entry name" value="SBF"/>
    <property type="match status" value="1"/>
</dbReference>
<proteinExistence type="inferred from homology"/>
<feature type="transmembrane region" description="Helical" evidence="8">
    <location>
        <begin position="12"/>
        <end position="32"/>
    </location>
</feature>
<dbReference type="InterPro" id="IPR004706">
    <property type="entry name" value="Arsenical-R_Acr3"/>
</dbReference>
<comment type="similarity">
    <text evidence="2">Belongs to the arsenical resistance-3 (ACR3) (TC 2.A.59) family.</text>
</comment>